<dbReference type="PANTHER" id="PTHR11839">
    <property type="entry name" value="UDP/ADP-SUGAR PYROPHOSPHATASE"/>
    <property type="match status" value="1"/>
</dbReference>
<gene>
    <name evidence="4" type="ORF">UA74_28960</name>
</gene>
<dbReference type="GO" id="GO:0005829">
    <property type="term" value="C:cytosol"/>
    <property type="evidence" value="ECO:0007669"/>
    <property type="project" value="TreeGrafter"/>
</dbReference>
<dbReference type="SUPFAM" id="SSF55811">
    <property type="entry name" value="Nudix"/>
    <property type="match status" value="1"/>
</dbReference>
<sequence length="193" mass="21825">MQVDKFSDAKLSWKTHGERTVYDNRWVKLKLVDVEPPDGRRFEHHVVKLDHVVIALVINEREEVLTLWRYRFAIDQWGYELIGGLVEEGEELATTAAREVEEETGYRPVGEPEHLISFQPLPGMVDSPVDVFVIRDVEKVGEPTDAEEAARLEWIPITRMVELVGRGEVLGAGAIVPLMYYLASRNSGAAGSR</sequence>
<dbReference type="Gene3D" id="3.90.79.10">
    <property type="entry name" value="Nucleoside Triphosphate Pyrophosphohydrolase"/>
    <property type="match status" value="1"/>
</dbReference>
<dbReference type="InterPro" id="IPR015797">
    <property type="entry name" value="NUDIX_hydrolase-like_dom_sf"/>
</dbReference>
<name>A0AAC9LK65_9PSEU</name>
<dbReference type="PROSITE" id="PS00893">
    <property type="entry name" value="NUDIX_BOX"/>
    <property type="match status" value="1"/>
</dbReference>
<evidence type="ECO:0000256" key="2">
    <source>
        <dbReference type="ARBA" id="ARBA00022801"/>
    </source>
</evidence>
<organism evidence="4 5">
    <name type="scientific">Actinoalloteichus fjordicus</name>
    <dbReference type="NCBI Taxonomy" id="1612552"/>
    <lineage>
        <taxon>Bacteria</taxon>
        <taxon>Bacillati</taxon>
        <taxon>Actinomycetota</taxon>
        <taxon>Actinomycetes</taxon>
        <taxon>Pseudonocardiales</taxon>
        <taxon>Pseudonocardiaceae</taxon>
        <taxon>Actinoalloteichus</taxon>
    </lineage>
</organism>
<dbReference type="EMBL" id="CP016076">
    <property type="protein sequence ID" value="APU17785.1"/>
    <property type="molecule type" value="Genomic_DNA"/>
</dbReference>
<evidence type="ECO:0000313" key="4">
    <source>
        <dbReference type="EMBL" id="APU17785.1"/>
    </source>
</evidence>
<accession>A0AAC9LK65</accession>
<protein>
    <submittedName>
        <fullName evidence="4">ADP-ribose pyrophosphatase</fullName>
    </submittedName>
</protein>
<feature type="domain" description="Nudix hydrolase" evidence="3">
    <location>
        <begin position="48"/>
        <end position="181"/>
    </location>
</feature>
<evidence type="ECO:0000313" key="5">
    <source>
        <dbReference type="Proteomes" id="UP000185511"/>
    </source>
</evidence>
<evidence type="ECO:0000259" key="3">
    <source>
        <dbReference type="PROSITE" id="PS51462"/>
    </source>
</evidence>
<dbReference type="GO" id="GO:0016787">
    <property type="term" value="F:hydrolase activity"/>
    <property type="evidence" value="ECO:0007669"/>
    <property type="project" value="UniProtKB-KW"/>
</dbReference>
<dbReference type="CDD" id="cd03424">
    <property type="entry name" value="NUDIX_ADPRase_Nudt5_UGPPase_Nudt14"/>
    <property type="match status" value="1"/>
</dbReference>
<comment type="cofactor">
    <cofactor evidence="1">
        <name>Mg(2+)</name>
        <dbReference type="ChEBI" id="CHEBI:18420"/>
    </cofactor>
</comment>
<dbReference type="AlphaFoldDB" id="A0AAC9LK65"/>
<dbReference type="Proteomes" id="UP000185511">
    <property type="component" value="Chromosome"/>
</dbReference>
<dbReference type="InterPro" id="IPR000086">
    <property type="entry name" value="NUDIX_hydrolase_dom"/>
</dbReference>
<dbReference type="PROSITE" id="PS51462">
    <property type="entry name" value="NUDIX"/>
    <property type="match status" value="1"/>
</dbReference>
<reference evidence="5" key="1">
    <citation type="submission" date="2016-06" db="EMBL/GenBank/DDBJ databases">
        <title>Complete genome sequence of Actinoalloteichus fjordicus DSM 46855 (=ADI127-17), type strain of the new species Actinoalloteichus fjordicus.</title>
        <authorList>
            <person name="Ruckert C."/>
            <person name="Nouioui I."/>
            <person name="Willmese J."/>
            <person name="van Wezel G."/>
            <person name="Klenk H.-P."/>
            <person name="Kalinowski J."/>
            <person name="Zotchev S.B."/>
        </authorList>
    </citation>
    <scope>NUCLEOTIDE SEQUENCE [LARGE SCALE GENOMIC DNA]</scope>
    <source>
        <strain evidence="5">ADI127-7</strain>
    </source>
</reference>
<evidence type="ECO:0000256" key="1">
    <source>
        <dbReference type="ARBA" id="ARBA00001946"/>
    </source>
</evidence>
<dbReference type="GO" id="GO:0006753">
    <property type="term" value="P:nucleoside phosphate metabolic process"/>
    <property type="evidence" value="ECO:0007669"/>
    <property type="project" value="TreeGrafter"/>
</dbReference>
<proteinExistence type="predicted"/>
<dbReference type="Pfam" id="PF00293">
    <property type="entry name" value="NUDIX"/>
    <property type="match status" value="1"/>
</dbReference>
<keyword evidence="2" id="KW-0378">Hydrolase</keyword>
<keyword evidence="5" id="KW-1185">Reference proteome</keyword>
<dbReference type="GO" id="GO:0019693">
    <property type="term" value="P:ribose phosphate metabolic process"/>
    <property type="evidence" value="ECO:0007669"/>
    <property type="project" value="TreeGrafter"/>
</dbReference>
<dbReference type="KEGG" id="acad:UA74_28960"/>
<dbReference type="InterPro" id="IPR020084">
    <property type="entry name" value="NUDIX_hydrolase_CS"/>
</dbReference>
<dbReference type="PANTHER" id="PTHR11839:SF18">
    <property type="entry name" value="NUDIX HYDROLASE DOMAIN-CONTAINING PROTEIN"/>
    <property type="match status" value="1"/>
</dbReference>